<evidence type="ECO:0000313" key="2">
    <source>
        <dbReference type="EMBL" id="CAF0936364.1"/>
    </source>
</evidence>
<dbReference type="EMBL" id="CAJNOK010004398">
    <property type="protein sequence ID" value="CAF0936364.1"/>
    <property type="molecule type" value="Genomic_DNA"/>
</dbReference>
<dbReference type="AlphaFoldDB" id="A0A8S2I3Q5"/>
<dbReference type="EMBL" id="CAJOBA010004402">
    <property type="protein sequence ID" value="CAF3712007.1"/>
    <property type="molecule type" value="Genomic_DNA"/>
</dbReference>
<sequence>MPSSKNVQRRTKLVPADNHPIENNEYYDEYVYYPYYPQDTPGGGYQYVQEQPSYVIESDDYYTNAPPTPPTPDTVNYPT</sequence>
<evidence type="ECO:0000313" key="4">
    <source>
        <dbReference type="Proteomes" id="UP000682733"/>
    </source>
</evidence>
<comment type="caution">
    <text evidence="3">The sequence shown here is derived from an EMBL/GenBank/DDBJ whole genome shotgun (WGS) entry which is preliminary data.</text>
</comment>
<evidence type="ECO:0000313" key="3">
    <source>
        <dbReference type="EMBL" id="CAF3712007.1"/>
    </source>
</evidence>
<dbReference type="Proteomes" id="UP000677228">
    <property type="component" value="Unassembled WGS sequence"/>
</dbReference>
<evidence type="ECO:0000256" key="1">
    <source>
        <dbReference type="SAM" id="MobiDB-lite"/>
    </source>
</evidence>
<feature type="region of interest" description="Disordered" evidence="1">
    <location>
        <begin position="58"/>
        <end position="79"/>
    </location>
</feature>
<feature type="non-terminal residue" evidence="3">
    <location>
        <position position="79"/>
    </location>
</feature>
<protein>
    <submittedName>
        <fullName evidence="3">Uncharacterized protein</fullName>
    </submittedName>
</protein>
<proteinExistence type="predicted"/>
<dbReference type="Proteomes" id="UP000682733">
    <property type="component" value="Unassembled WGS sequence"/>
</dbReference>
<feature type="region of interest" description="Disordered" evidence="1">
    <location>
        <begin position="1"/>
        <end position="20"/>
    </location>
</feature>
<reference evidence="3" key="1">
    <citation type="submission" date="2021-02" db="EMBL/GenBank/DDBJ databases">
        <authorList>
            <person name="Nowell W R."/>
        </authorList>
    </citation>
    <scope>NUCLEOTIDE SEQUENCE</scope>
</reference>
<name>A0A8S2I3Q5_9BILA</name>
<gene>
    <name evidence="2" type="ORF">OVA965_LOCUS11403</name>
    <name evidence="3" type="ORF">TMI583_LOCUS11404</name>
</gene>
<organism evidence="3 4">
    <name type="scientific">Didymodactylos carnosus</name>
    <dbReference type="NCBI Taxonomy" id="1234261"/>
    <lineage>
        <taxon>Eukaryota</taxon>
        <taxon>Metazoa</taxon>
        <taxon>Spiralia</taxon>
        <taxon>Gnathifera</taxon>
        <taxon>Rotifera</taxon>
        <taxon>Eurotatoria</taxon>
        <taxon>Bdelloidea</taxon>
        <taxon>Philodinida</taxon>
        <taxon>Philodinidae</taxon>
        <taxon>Didymodactylos</taxon>
    </lineage>
</organism>
<accession>A0A8S2I3Q5</accession>